<reference evidence="2" key="1">
    <citation type="journal article" date="2014" name="Genome Announc.">
        <title>Draft genome sequence of Rhodosporidium toruloides CECT1137, an oleaginous yeast of biotechnological interest.</title>
        <authorList>
            <person name="Morin N."/>
            <person name="Calcas X."/>
            <person name="Devillers H."/>
            <person name="Durrens P."/>
            <person name="Sherman D.J."/>
            <person name="Nicaud J.-M."/>
            <person name="Neuveglise C."/>
        </authorList>
    </citation>
    <scope>NUCLEOTIDE SEQUENCE</scope>
    <source>
        <strain evidence="2">CECT1137</strain>
    </source>
</reference>
<evidence type="ECO:0000313" key="2">
    <source>
        <dbReference type="EMBL" id="CDR45761.1"/>
    </source>
</evidence>
<accession>A0A061BFK6</accession>
<gene>
    <name evidence="2" type="ORF">RHTO0S_11e04390g</name>
</gene>
<keyword evidence="1" id="KW-1133">Transmembrane helix</keyword>
<organism evidence="2">
    <name type="scientific">Rhodotorula toruloides</name>
    <name type="common">Yeast</name>
    <name type="synonym">Rhodosporidium toruloides</name>
    <dbReference type="NCBI Taxonomy" id="5286"/>
    <lineage>
        <taxon>Eukaryota</taxon>
        <taxon>Fungi</taxon>
        <taxon>Dikarya</taxon>
        <taxon>Basidiomycota</taxon>
        <taxon>Pucciniomycotina</taxon>
        <taxon>Microbotryomycetes</taxon>
        <taxon>Sporidiobolales</taxon>
        <taxon>Sporidiobolaceae</taxon>
        <taxon>Rhodotorula</taxon>
    </lineage>
</organism>
<protein>
    <submittedName>
        <fullName evidence="2">RHTO0S11e04390g1_1</fullName>
    </submittedName>
</protein>
<name>A0A061BFK6_RHOTO</name>
<feature type="transmembrane region" description="Helical" evidence="1">
    <location>
        <begin position="12"/>
        <end position="32"/>
    </location>
</feature>
<dbReference type="AlphaFoldDB" id="A0A061BFK6"/>
<dbReference type="EMBL" id="LK052946">
    <property type="protein sequence ID" value="CDR45761.1"/>
    <property type="molecule type" value="Genomic_DNA"/>
</dbReference>
<feature type="transmembrane region" description="Helical" evidence="1">
    <location>
        <begin position="103"/>
        <end position="125"/>
    </location>
</feature>
<feature type="transmembrane region" description="Helical" evidence="1">
    <location>
        <begin position="77"/>
        <end position="96"/>
    </location>
</feature>
<keyword evidence="1" id="KW-0812">Transmembrane</keyword>
<sequence>MNGKDEADSELLLALLSLTVLLAIIAGVVCFVDSGALTDFVGGVISYEYWGNFGAPLTAAIERGAGTLLHYLVSVPLAWIIWSVGAAVPGALFLVYGFVPLSLLISAYCLGNFALPCIPFLPLPFQRVLDALAFPYIAWRALERFAPLAPYKSYTDLLLFYVAFTAFFDITPLWDLLAAAADRETKAAQLAAVKDLATEATEEGVKDRGAVNVKASKTDPAAAKLHTAGRKGAST</sequence>
<evidence type="ECO:0000256" key="1">
    <source>
        <dbReference type="SAM" id="Phobius"/>
    </source>
</evidence>
<proteinExistence type="predicted"/>
<feature type="transmembrane region" description="Helical" evidence="1">
    <location>
        <begin position="158"/>
        <end position="177"/>
    </location>
</feature>
<keyword evidence="1" id="KW-0472">Membrane</keyword>
<dbReference type="OrthoDB" id="10298917at2759"/>